<dbReference type="PANTHER" id="PTHR43434:SF25">
    <property type="entry name" value="PHOSPHOGLYCOLATE PHOSPHATASE"/>
    <property type="match status" value="1"/>
</dbReference>
<accession>G5KDL2</accession>
<dbReference type="InterPro" id="IPR006439">
    <property type="entry name" value="HAD-SF_hydro_IA"/>
</dbReference>
<dbReference type="Gene3D" id="3.40.50.1000">
    <property type="entry name" value="HAD superfamily/HAD-like"/>
    <property type="match status" value="1"/>
</dbReference>
<organism evidence="1 2">
    <name type="scientific">Streptococcus urinalis 2285-97</name>
    <dbReference type="NCBI Taxonomy" id="764291"/>
    <lineage>
        <taxon>Bacteria</taxon>
        <taxon>Bacillati</taxon>
        <taxon>Bacillota</taxon>
        <taxon>Bacilli</taxon>
        <taxon>Lactobacillales</taxon>
        <taxon>Streptococcaceae</taxon>
        <taxon>Streptococcus</taxon>
    </lineage>
</organism>
<dbReference type="AlphaFoldDB" id="G5KDL2"/>
<gene>
    <name evidence="1" type="ORF">STRUR_0656</name>
</gene>
<sequence>MKEVTLIWDFDGTLVESYQIINHVLKHLYKTFNFTYDEKFVNHYIIEFSVNDLLLLLSRKYGTSLSVLKDFFKKHHESKDNDIKLMPFARDVLEETYDKGVNHFIITHKGETTHSVLNRLGISSYFTEVITSASGFKRKPDPESTIYLIEKYHLDRKNTYYVGDRPLDLDLAINANIKSINLN</sequence>
<comment type="caution">
    <text evidence="1">The sequence shown here is derived from an EMBL/GenBank/DDBJ whole genome shotgun (WGS) entry which is preliminary data.</text>
</comment>
<dbReference type="GO" id="GO:0006281">
    <property type="term" value="P:DNA repair"/>
    <property type="evidence" value="ECO:0007669"/>
    <property type="project" value="TreeGrafter"/>
</dbReference>
<dbReference type="InterPro" id="IPR023198">
    <property type="entry name" value="PGP-like_dom2"/>
</dbReference>
<name>G5KDL2_9STRE</name>
<dbReference type="InterPro" id="IPR023214">
    <property type="entry name" value="HAD_sf"/>
</dbReference>
<dbReference type="InterPro" id="IPR036412">
    <property type="entry name" value="HAD-like_sf"/>
</dbReference>
<dbReference type="Pfam" id="PF13419">
    <property type="entry name" value="HAD_2"/>
    <property type="match status" value="1"/>
</dbReference>
<proteinExistence type="predicted"/>
<reference evidence="1 2" key="1">
    <citation type="journal article" date="2014" name="Int. J. Syst. Evol. Microbiol.">
        <title>Phylogenomics and the dynamic genome evolution of the genus Streptococcus.</title>
        <authorList>
            <consortium name="The Broad Institute Genome Sequencing Platform"/>
            <person name="Richards V.P."/>
            <person name="Palmer S.R."/>
            <person name="Pavinski Bitar P.D."/>
            <person name="Qin X."/>
            <person name="Weinstock G.M."/>
            <person name="Highlander S.K."/>
            <person name="Town C.D."/>
            <person name="Burne R.A."/>
            <person name="Stanhope M.J."/>
        </authorList>
    </citation>
    <scope>NUCLEOTIDE SEQUENCE [LARGE SCALE GENOMIC DNA]</scope>
    <source>
        <strain evidence="1 2">2285-97</strain>
    </source>
</reference>
<dbReference type="SUPFAM" id="SSF56784">
    <property type="entry name" value="HAD-like"/>
    <property type="match status" value="1"/>
</dbReference>
<dbReference type="InterPro" id="IPR050155">
    <property type="entry name" value="HAD-like_hydrolase_sf"/>
</dbReference>
<dbReference type="GO" id="GO:0008967">
    <property type="term" value="F:phosphoglycolate phosphatase activity"/>
    <property type="evidence" value="ECO:0007669"/>
    <property type="project" value="TreeGrafter"/>
</dbReference>
<evidence type="ECO:0000313" key="1">
    <source>
        <dbReference type="EMBL" id="EHJ56736.1"/>
    </source>
</evidence>
<dbReference type="GO" id="GO:0005829">
    <property type="term" value="C:cytosol"/>
    <property type="evidence" value="ECO:0007669"/>
    <property type="project" value="TreeGrafter"/>
</dbReference>
<keyword evidence="2" id="KW-1185">Reference proteome</keyword>
<dbReference type="NCBIfam" id="TIGR01549">
    <property type="entry name" value="HAD-SF-IA-v1"/>
    <property type="match status" value="1"/>
</dbReference>
<protein>
    <submittedName>
        <fullName evidence="1">Haloacid dehalogenase-like hydrolase</fullName>
    </submittedName>
</protein>
<dbReference type="Gene3D" id="1.10.150.240">
    <property type="entry name" value="Putative phosphatase, domain 2"/>
    <property type="match status" value="1"/>
</dbReference>
<evidence type="ECO:0000313" key="2">
    <source>
        <dbReference type="Proteomes" id="UP000005388"/>
    </source>
</evidence>
<dbReference type="STRING" id="764291.STRUR_0656"/>
<dbReference type="SFLD" id="SFLDS00003">
    <property type="entry name" value="Haloacid_Dehalogenase"/>
    <property type="match status" value="1"/>
</dbReference>
<dbReference type="PANTHER" id="PTHR43434">
    <property type="entry name" value="PHOSPHOGLYCOLATE PHOSPHATASE"/>
    <property type="match status" value="1"/>
</dbReference>
<dbReference type="RefSeq" id="WP_006739481.1">
    <property type="nucleotide sequence ID" value="NZ_AEUZ02000001.1"/>
</dbReference>
<dbReference type="Proteomes" id="UP000005388">
    <property type="component" value="Unassembled WGS sequence"/>
</dbReference>
<dbReference type="EMBL" id="AEUZ02000001">
    <property type="protein sequence ID" value="EHJ56736.1"/>
    <property type="molecule type" value="Genomic_DNA"/>
</dbReference>
<dbReference type="InterPro" id="IPR041492">
    <property type="entry name" value="HAD_2"/>
</dbReference>
<dbReference type="SFLD" id="SFLDG01129">
    <property type="entry name" value="C1.5:_HAD__Beta-PGM__Phosphata"/>
    <property type="match status" value="1"/>
</dbReference>
<dbReference type="eggNOG" id="COG0546">
    <property type="taxonomic scope" value="Bacteria"/>
</dbReference>